<protein>
    <recommendedName>
        <fullName evidence="1">KOW domain-containing protein</fullName>
    </recommendedName>
</protein>
<dbReference type="AlphaFoldDB" id="A0A0D2M0Z9"/>
<dbReference type="Pfam" id="PF23287">
    <property type="entry name" value="KOW7_SPT5"/>
    <property type="match status" value="1"/>
</dbReference>
<sequence length="70" mass="7266">MEVVPSGGGDVVEVETIELVKPARQDLVKVVDGANRGKTGKLISIEGTDAVLMDGTLAELSFIGRLADQG</sequence>
<accession>A0A0D2M0Z9</accession>
<dbReference type="RefSeq" id="XP_013896364.1">
    <property type="nucleotide sequence ID" value="XM_014040910.1"/>
</dbReference>
<name>A0A0D2M0Z9_9CHLO</name>
<organism evidence="2 3">
    <name type="scientific">Monoraphidium neglectum</name>
    <dbReference type="NCBI Taxonomy" id="145388"/>
    <lineage>
        <taxon>Eukaryota</taxon>
        <taxon>Viridiplantae</taxon>
        <taxon>Chlorophyta</taxon>
        <taxon>core chlorophytes</taxon>
        <taxon>Chlorophyceae</taxon>
        <taxon>CS clade</taxon>
        <taxon>Sphaeropleales</taxon>
        <taxon>Selenastraceae</taxon>
        <taxon>Monoraphidium</taxon>
    </lineage>
</organism>
<dbReference type="OrthoDB" id="28901at2759"/>
<evidence type="ECO:0000259" key="1">
    <source>
        <dbReference type="SMART" id="SM00739"/>
    </source>
</evidence>
<dbReference type="SMART" id="SM00739">
    <property type="entry name" value="KOW"/>
    <property type="match status" value="1"/>
</dbReference>
<dbReference type="InterPro" id="IPR057934">
    <property type="entry name" value="KOW_Spt5_7"/>
</dbReference>
<evidence type="ECO:0000313" key="2">
    <source>
        <dbReference type="EMBL" id="KIY97344.1"/>
    </source>
</evidence>
<dbReference type="KEGG" id="mng:MNEG_10616"/>
<gene>
    <name evidence="2" type="ORF">MNEG_10616</name>
</gene>
<evidence type="ECO:0000313" key="3">
    <source>
        <dbReference type="Proteomes" id="UP000054498"/>
    </source>
</evidence>
<dbReference type="InterPro" id="IPR005824">
    <property type="entry name" value="KOW"/>
</dbReference>
<feature type="domain" description="KOW" evidence="1">
    <location>
        <begin position="21"/>
        <end position="48"/>
    </location>
</feature>
<dbReference type="Proteomes" id="UP000054498">
    <property type="component" value="Unassembled WGS sequence"/>
</dbReference>
<reference evidence="2 3" key="1">
    <citation type="journal article" date="2013" name="BMC Genomics">
        <title>Reconstruction of the lipid metabolism for the microalga Monoraphidium neglectum from its genome sequence reveals characteristics suitable for biofuel production.</title>
        <authorList>
            <person name="Bogen C."/>
            <person name="Al-Dilaimi A."/>
            <person name="Albersmeier A."/>
            <person name="Wichmann J."/>
            <person name="Grundmann M."/>
            <person name="Rupp O."/>
            <person name="Lauersen K.J."/>
            <person name="Blifernez-Klassen O."/>
            <person name="Kalinowski J."/>
            <person name="Goesmann A."/>
            <person name="Mussgnug J.H."/>
            <person name="Kruse O."/>
        </authorList>
    </citation>
    <scope>NUCLEOTIDE SEQUENCE [LARGE SCALE GENOMIC DNA]</scope>
    <source>
        <strain evidence="2 3">SAG 48.87</strain>
    </source>
</reference>
<dbReference type="GeneID" id="25727796"/>
<dbReference type="EMBL" id="KK102610">
    <property type="protein sequence ID" value="KIY97344.1"/>
    <property type="molecule type" value="Genomic_DNA"/>
</dbReference>
<keyword evidence="3" id="KW-1185">Reference proteome</keyword>
<proteinExistence type="predicted"/>